<reference evidence="2" key="1">
    <citation type="journal article" date="2008" name="Nature">
        <title>The amphioxus genome and the evolution of the chordate karyotype.</title>
        <authorList>
            <consortium name="US DOE Joint Genome Institute (JGI-PGF)"/>
            <person name="Putnam N.H."/>
            <person name="Butts T."/>
            <person name="Ferrier D.E.K."/>
            <person name="Furlong R.F."/>
            <person name="Hellsten U."/>
            <person name="Kawashima T."/>
            <person name="Robinson-Rechavi M."/>
            <person name="Shoguchi E."/>
            <person name="Terry A."/>
            <person name="Yu J.-K."/>
            <person name="Benito-Gutierrez E.L."/>
            <person name="Dubchak I."/>
            <person name="Garcia-Fernandez J."/>
            <person name="Gibson-Brown J.J."/>
            <person name="Grigoriev I.V."/>
            <person name="Horton A.C."/>
            <person name="de Jong P.J."/>
            <person name="Jurka J."/>
            <person name="Kapitonov V.V."/>
            <person name="Kohara Y."/>
            <person name="Kuroki Y."/>
            <person name="Lindquist E."/>
            <person name="Lucas S."/>
            <person name="Osoegawa K."/>
            <person name="Pennacchio L.A."/>
            <person name="Salamov A.A."/>
            <person name="Satou Y."/>
            <person name="Sauka-Spengler T."/>
            <person name="Schmutz J."/>
            <person name="Shin-I T."/>
            <person name="Toyoda A."/>
            <person name="Bronner-Fraser M."/>
            <person name="Fujiyama A."/>
            <person name="Holland L.Z."/>
            <person name="Holland P.W.H."/>
            <person name="Satoh N."/>
            <person name="Rokhsar D.S."/>
        </authorList>
    </citation>
    <scope>NUCLEOTIDE SEQUENCE [LARGE SCALE GENOMIC DNA]</scope>
    <source>
        <strain evidence="2">S238N-H82</strain>
        <tissue evidence="2">Testes</tissue>
    </source>
</reference>
<protein>
    <submittedName>
        <fullName evidence="2">Uncharacterized protein</fullName>
    </submittedName>
</protein>
<dbReference type="EMBL" id="GG666603">
    <property type="protein sequence ID" value="EEN49993.1"/>
    <property type="molecule type" value="Genomic_DNA"/>
</dbReference>
<name>C3ZAV6_BRAFL</name>
<dbReference type="AlphaFoldDB" id="C3ZAV6"/>
<organism>
    <name type="scientific">Branchiostoma floridae</name>
    <name type="common">Florida lancelet</name>
    <name type="synonym">Amphioxus</name>
    <dbReference type="NCBI Taxonomy" id="7739"/>
    <lineage>
        <taxon>Eukaryota</taxon>
        <taxon>Metazoa</taxon>
        <taxon>Chordata</taxon>
        <taxon>Cephalochordata</taxon>
        <taxon>Leptocardii</taxon>
        <taxon>Amphioxiformes</taxon>
        <taxon>Branchiostomatidae</taxon>
        <taxon>Branchiostoma</taxon>
    </lineage>
</organism>
<dbReference type="InParanoid" id="C3ZAV6"/>
<sequence length="104" mass="11293">MESKLTWAISVCLVTLALLYLVAPGESQTALENACAYDFLTVQDGFGNDIECDEQIGLDQLGHGPPFVQYAAAQQVTDLRRHLQDLCIATSSSSTACNQARTRL</sequence>
<feature type="chain" id="PRO_5002936175" evidence="1">
    <location>
        <begin position="28"/>
        <end position="104"/>
    </location>
</feature>
<evidence type="ECO:0000313" key="2">
    <source>
        <dbReference type="EMBL" id="EEN49993.1"/>
    </source>
</evidence>
<evidence type="ECO:0000256" key="1">
    <source>
        <dbReference type="SAM" id="SignalP"/>
    </source>
</evidence>
<keyword evidence="1" id="KW-0732">Signal</keyword>
<feature type="signal peptide" evidence="1">
    <location>
        <begin position="1"/>
        <end position="27"/>
    </location>
</feature>
<accession>C3ZAV6</accession>
<gene>
    <name evidence="2" type="ORF">BRAFLDRAFT_68580</name>
</gene>
<proteinExistence type="predicted"/>